<feature type="transmembrane region" description="Helical" evidence="1">
    <location>
        <begin position="12"/>
        <end position="30"/>
    </location>
</feature>
<reference evidence="2 3" key="1">
    <citation type="journal article" date="2016" name="Environ. Microbiol.">
        <title>Genomic resolution of a cold subsurface aquifer community provides metabolic insights for novel microbes adapted to high CO concentrations.</title>
        <authorList>
            <person name="Probst A.J."/>
            <person name="Castelle C.J."/>
            <person name="Singh A."/>
            <person name="Brown C.T."/>
            <person name="Anantharaman K."/>
            <person name="Sharon I."/>
            <person name="Hug L.A."/>
            <person name="Burstein D."/>
            <person name="Emerson J.B."/>
            <person name="Thomas B.C."/>
            <person name="Banfield J.F."/>
        </authorList>
    </citation>
    <scope>NUCLEOTIDE SEQUENCE [LARGE SCALE GENOMIC DNA]</scope>
    <source>
        <strain evidence="2">CG1_02_41_21</strain>
    </source>
</reference>
<accession>A0A1J4T823</accession>
<keyword evidence="1" id="KW-0812">Transmembrane</keyword>
<feature type="transmembrane region" description="Helical" evidence="1">
    <location>
        <begin position="36"/>
        <end position="53"/>
    </location>
</feature>
<name>A0A1J4T823_9BACT</name>
<organism evidence="2 3">
    <name type="scientific">Candidatus Falkowbacteria bacterium CG1_02_41_21</name>
    <dbReference type="NCBI Taxonomy" id="1805147"/>
    <lineage>
        <taxon>Bacteria</taxon>
        <taxon>Candidatus Falkowiibacteriota</taxon>
    </lineage>
</organism>
<evidence type="ECO:0000313" key="3">
    <source>
        <dbReference type="Proteomes" id="UP000182860"/>
    </source>
</evidence>
<evidence type="ECO:0000256" key="1">
    <source>
        <dbReference type="SAM" id="Phobius"/>
    </source>
</evidence>
<protein>
    <submittedName>
        <fullName evidence="2">Uncharacterized protein</fullName>
    </submittedName>
</protein>
<keyword evidence="1" id="KW-1133">Transmembrane helix</keyword>
<gene>
    <name evidence="2" type="ORF">AUJ35_01945</name>
</gene>
<proteinExistence type="predicted"/>
<sequence>MEPKEYHVESKKESLVIILAIIAAIIIITLALVIDYWWIGTSLALLVGYWYFYEFYPVTPVKRAERIIELGQIDQIKKEAIPCPTYFIRIMAKKNRTLRRRNQTYRWFLTTSPKPFKNKNIKVIKIEGKNCWFFTQDC</sequence>
<evidence type="ECO:0000313" key="2">
    <source>
        <dbReference type="EMBL" id="OIO07505.1"/>
    </source>
</evidence>
<dbReference type="EMBL" id="MNUV01000037">
    <property type="protein sequence ID" value="OIO07505.1"/>
    <property type="molecule type" value="Genomic_DNA"/>
</dbReference>
<dbReference type="Proteomes" id="UP000182860">
    <property type="component" value="Unassembled WGS sequence"/>
</dbReference>
<keyword evidence="1" id="KW-0472">Membrane</keyword>
<comment type="caution">
    <text evidence="2">The sequence shown here is derived from an EMBL/GenBank/DDBJ whole genome shotgun (WGS) entry which is preliminary data.</text>
</comment>
<dbReference type="AlphaFoldDB" id="A0A1J4T823"/>